<reference evidence="2" key="1">
    <citation type="submission" date="2021-04" db="EMBL/GenBank/DDBJ databases">
        <title>Draft genome sequence of StrPh-CL8, a phytoplasma strain causing strawberry phyllody in Chile.</title>
        <authorList>
            <person name="Cui W."/>
            <person name="Zamorano A."/>
            <person name="Fiore N."/>
        </authorList>
    </citation>
    <scope>NUCLEOTIDE SEQUENCE [LARGE SCALE GENOMIC DNA]</scope>
    <source>
        <strain evidence="2">StrPh-Cl</strain>
    </source>
</reference>
<dbReference type="Proteomes" id="UP000811481">
    <property type="component" value="Unassembled WGS sequence"/>
</dbReference>
<protein>
    <submittedName>
        <fullName evidence="2">Uncharacterized protein</fullName>
    </submittedName>
</protein>
<sequence length="58" mass="6687">MNFFKKHETTIYAVIIFVIVIAVGIFLCINDAKKEQKSLSNYHKELEDNKGIKSTIKN</sequence>
<evidence type="ECO:0000313" key="2">
    <source>
        <dbReference type="EMBL" id="MBS2126278.1"/>
    </source>
</evidence>
<keyword evidence="1" id="KW-0812">Transmembrane</keyword>
<keyword evidence="1" id="KW-0472">Membrane</keyword>
<keyword evidence="1" id="KW-1133">Transmembrane helix</keyword>
<dbReference type="RefSeq" id="WP_212331041.1">
    <property type="nucleotide sequence ID" value="NZ_JAGVRH010000002.1"/>
</dbReference>
<comment type="caution">
    <text evidence="2">The sequence shown here is derived from an EMBL/GenBank/DDBJ whole genome shotgun (WGS) entry which is preliminary data.</text>
</comment>
<name>A0ABS5K302_9MOLU</name>
<organism evidence="2 3">
    <name type="scientific">'Fragaria x ananassa' phyllody phytoplasma</name>
    <dbReference type="NCBI Taxonomy" id="2358428"/>
    <lineage>
        <taxon>Bacteria</taxon>
        <taxon>Bacillati</taxon>
        <taxon>Mycoplasmatota</taxon>
        <taxon>Mollicutes</taxon>
        <taxon>Acholeplasmatales</taxon>
        <taxon>Acholeplasmataceae</taxon>
        <taxon>Candidatus Phytoplasma</taxon>
        <taxon>16SrXIII (Mexican periwinkle virescence group)</taxon>
    </lineage>
</organism>
<evidence type="ECO:0000256" key="1">
    <source>
        <dbReference type="SAM" id="Phobius"/>
    </source>
</evidence>
<accession>A0ABS5K302</accession>
<proteinExistence type="predicted"/>
<feature type="transmembrane region" description="Helical" evidence="1">
    <location>
        <begin position="12"/>
        <end position="29"/>
    </location>
</feature>
<evidence type="ECO:0000313" key="3">
    <source>
        <dbReference type="Proteomes" id="UP000811481"/>
    </source>
</evidence>
<gene>
    <name evidence="2" type="ORF">J8J04_00995</name>
</gene>
<keyword evidence="3" id="KW-1185">Reference proteome</keyword>
<dbReference type="EMBL" id="JAGVRH010000002">
    <property type="protein sequence ID" value="MBS2126278.1"/>
    <property type="molecule type" value="Genomic_DNA"/>
</dbReference>